<dbReference type="InterPro" id="IPR001849">
    <property type="entry name" value="PH_domain"/>
</dbReference>
<evidence type="ECO:0000313" key="4">
    <source>
        <dbReference type="Proteomes" id="UP000821853"/>
    </source>
</evidence>
<dbReference type="EMBL" id="JABSTR010000001">
    <property type="protein sequence ID" value="KAH9361290.1"/>
    <property type="molecule type" value="Genomic_DNA"/>
</dbReference>
<dbReference type="Proteomes" id="UP000821853">
    <property type="component" value="Chromosome 1"/>
</dbReference>
<protein>
    <recommendedName>
        <fullName evidence="2">PH domain-containing protein</fullName>
    </recommendedName>
</protein>
<evidence type="ECO:0000259" key="2">
    <source>
        <dbReference type="PROSITE" id="PS50003"/>
    </source>
</evidence>
<dbReference type="PROSITE" id="PS50003">
    <property type="entry name" value="PH_DOMAIN"/>
    <property type="match status" value="1"/>
</dbReference>
<dbReference type="VEuPathDB" id="VectorBase:HLOH_050774"/>
<gene>
    <name evidence="3" type="ORF">HPB48_006852</name>
</gene>
<dbReference type="Pfam" id="PF02174">
    <property type="entry name" value="IRS"/>
    <property type="match status" value="1"/>
</dbReference>
<reference evidence="3 4" key="1">
    <citation type="journal article" date="2020" name="Cell">
        <title>Large-Scale Comparative Analyses of Tick Genomes Elucidate Their Genetic Diversity and Vector Capacities.</title>
        <authorList>
            <consortium name="Tick Genome and Microbiome Consortium (TIGMIC)"/>
            <person name="Jia N."/>
            <person name="Wang J."/>
            <person name="Shi W."/>
            <person name="Du L."/>
            <person name="Sun Y."/>
            <person name="Zhan W."/>
            <person name="Jiang J.F."/>
            <person name="Wang Q."/>
            <person name="Zhang B."/>
            <person name="Ji P."/>
            <person name="Bell-Sakyi L."/>
            <person name="Cui X.M."/>
            <person name="Yuan T.T."/>
            <person name="Jiang B.G."/>
            <person name="Yang W.F."/>
            <person name="Lam T.T."/>
            <person name="Chang Q.C."/>
            <person name="Ding S.J."/>
            <person name="Wang X.J."/>
            <person name="Zhu J.G."/>
            <person name="Ruan X.D."/>
            <person name="Zhao L."/>
            <person name="Wei J.T."/>
            <person name="Ye R.Z."/>
            <person name="Que T.C."/>
            <person name="Du C.H."/>
            <person name="Zhou Y.H."/>
            <person name="Cheng J.X."/>
            <person name="Dai P.F."/>
            <person name="Guo W.B."/>
            <person name="Han X.H."/>
            <person name="Huang E.J."/>
            <person name="Li L.F."/>
            <person name="Wei W."/>
            <person name="Gao Y.C."/>
            <person name="Liu J.Z."/>
            <person name="Shao H.Z."/>
            <person name="Wang X."/>
            <person name="Wang C.C."/>
            <person name="Yang T.C."/>
            <person name="Huo Q.B."/>
            <person name="Li W."/>
            <person name="Chen H.Y."/>
            <person name="Chen S.E."/>
            <person name="Zhou L.G."/>
            <person name="Ni X.B."/>
            <person name="Tian J.H."/>
            <person name="Sheng Y."/>
            <person name="Liu T."/>
            <person name="Pan Y.S."/>
            <person name="Xia L.Y."/>
            <person name="Li J."/>
            <person name="Zhao F."/>
            <person name="Cao W.C."/>
        </authorList>
    </citation>
    <scope>NUCLEOTIDE SEQUENCE [LARGE SCALE GENOMIC DNA]</scope>
    <source>
        <strain evidence="3">HaeL-2018</strain>
    </source>
</reference>
<feature type="compositionally biased region" description="Low complexity" evidence="1">
    <location>
        <begin position="392"/>
        <end position="405"/>
    </location>
</feature>
<dbReference type="InterPro" id="IPR002404">
    <property type="entry name" value="IRS_PTB"/>
</dbReference>
<feature type="domain" description="PH" evidence="2">
    <location>
        <begin position="1"/>
        <end position="115"/>
    </location>
</feature>
<keyword evidence="4" id="KW-1185">Reference proteome</keyword>
<feature type="region of interest" description="Disordered" evidence="1">
    <location>
        <begin position="369"/>
        <end position="407"/>
    </location>
</feature>
<proteinExistence type="predicted"/>
<dbReference type="AlphaFoldDB" id="A0A9J6FE57"/>
<dbReference type="OrthoDB" id="6077994at2759"/>
<name>A0A9J6FE57_HAELO</name>
<evidence type="ECO:0000313" key="3">
    <source>
        <dbReference type="EMBL" id="KAH9361290.1"/>
    </source>
</evidence>
<feature type="region of interest" description="Disordered" evidence="1">
    <location>
        <begin position="244"/>
        <end position="276"/>
    </location>
</feature>
<organism evidence="3 4">
    <name type="scientific">Haemaphysalis longicornis</name>
    <name type="common">Bush tick</name>
    <dbReference type="NCBI Taxonomy" id="44386"/>
    <lineage>
        <taxon>Eukaryota</taxon>
        <taxon>Metazoa</taxon>
        <taxon>Ecdysozoa</taxon>
        <taxon>Arthropoda</taxon>
        <taxon>Chelicerata</taxon>
        <taxon>Arachnida</taxon>
        <taxon>Acari</taxon>
        <taxon>Parasitiformes</taxon>
        <taxon>Ixodida</taxon>
        <taxon>Ixodoidea</taxon>
        <taxon>Ixodidae</taxon>
        <taxon>Haemaphysalinae</taxon>
        <taxon>Haemaphysalis</taxon>
    </lineage>
</organism>
<dbReference type="SMART" id="SM01244">
    <property type="entry name" value="IRS"/>
    <property type="match status" value="1"/>
</dbReference>
<accession>A0A9J6FE57</accession>
<comment type="caution">
    <text evidence="3">The sequence shown here is derived from an EMBL/GenBank/DDBJ whole genome shotgun (WGS) entry which is preliminary data.</text>
</comment>
<dbReference type="InterPro" id="IPR011993">
    <property type="entry name" value="PH-like_dom_sf"/>
</dbReference>
<dbReference type="Gene3D" id="2.30.29.30">
    <property type="entry name" value="Pleckstrin-homology domain (PH domain)/Phosphotyrosine-binding domain (PTB)"/>
    <property type="match status" value="2"/>
</dbReference>
<dbReference type="OMA" id="HEADHGK"/>
<dbReference type="CDD" id="cd00821">
    <property type="entry name" value="PH"/>
    <property type="match status" value="1"/>
</dbReference>
<feature type="compositionally biased region" description="Polar residues" evidence="1">
    <location>
        <begin position="267"/>
        <end position="276"/>
    </location>
</feature>
<dbReference type="SUPFAM" id="SSF50729">
    <property type="entry name" value="PH domain-like"/>
    <property type="match status" value="2"/>
</dbReference>
<sequence>MVIKSGYVDVKLPPSARNSSTWKSWKRKWVDLTQLDSAPGQACEVLLEVRASRNSGVQARGTLSPKTAQVFRCNSGSREFAVAVRSGQRQPMVFLAGDSETQSQEWMAALRALLWPPVPMVELENVLGFNFEASLIDDAWSGRAGLLGSYGNLSISGHKLILTHPHTEHVIQEWYLNTLTRFQVYKNKHEADHGKLLAIECGSESSTGKGVLQFYCPEALNFVYTLRGVVQGILKRMTHEQYSWREQQEMRTQQSVRRESLLPQHAPDTQDSSGYSVPKSNAISVLQMPTFKGPLPPPRLDEGRGFPCSRQSHLSISTFDSGISVTSGPLENELESPVSEVAFSVSSDTSEGIYERLEDVLLRRPSLETKIDVPPPLPPKNHKRRKSEPTKSASAEEAVSVSPSPNKSIVRPCSMPGALVPCVDEFGEHVLHQSMEAPQATDCPSLEEKEKMDTNLGETEPTVASADNNGVTSEICAEARNVTGHTLQHTDVAQLADQAEETRVNWAEQSVLQDKIRPCSMVASCCHARCETARTRAFSLPSMYIR</sequence>
<evidence type="ECO:0000256" key="1">
    <source>
        <dbReference type="SAM" id="MobiDB-lite"/>
    </source>
</evidence>